<feature type="region of interest" description="Disordered" evidence="8">
    <location>
        <begin position="466"/>
        <end position="490"/>
    </location>
</feature>
<dbReference type="InterPro" id="IPR016024">
    <property type="entry name" value="ARM-type_fold"/>
</dbReference>
<dbReference type="GO" id="GO:0071169">
    <property type="term" value="P:establishment of protein localization to chromatin"/>
    <property type="evidence" value="ECO:0007669"/>
    <property type="project" value="TreeGrafter"/>
</dbReference>
<dbReference type="GO" id="GO:0003682">
    <property type="term" value="F:chromatin binding"/>
    <property type="evidence" value="ECO:0007669"/>
    <property type="project" value="TreeGrafter"/>
</dbReference>
<reference evidence="12" key="1">
    <citation type="submission" date="2016-04" db="UniProtKB">
        <authorList>
            <consortium name="WormBaseParasite"/>
        </authorList>
    </citation>
    <scope>IDENTIFICATION</scope>
</reference>
<dbReference type="PANTHER" id="PTHR21704">
    <property type="entry name" value="NIPPED-B-LIKE PROTEIN DELANGIN SCC2-RELATED"/>
    <property type="match status" value="1"/>
</dbReference>
<keyword evidence="3 6" id="KW-0677">Repeat</keyword>
<keyword evidence="7" id="KW-0175">Coiled coil</keyword>
<feature type="coiled-coil region" evidence="7">
    <location>
        <begin position="148"/>
        <end position="296"/>
    </location>
</feature>
<evidence type="ECO:0000256" key="7">
    <source>
        <dbReference type="SAM" id="Coils"/>
    </source>
</evidence>
<dbReference type="Pfam" id="PF12830">
    <property type="entry name" value="Nipped-B_C"/>
    <property type="match status" value="1"/>
</dbReference>
<dbReference type="GO" id="GO:0010468">
    <property type="term" value="P:regulation of gene expression"/>
    <property type="evidence" value="ECO:0007669"/>
    <property type="project" value="InterPro"/>
</dbReference>
<name>A0A158PQM9_BRUPA</name>
<dbReference type="Gene3D" id="1.25.10.10">
    <property type="entry name" value="Leucine-rich Repeat Variant"/>
    <property type="match status" value="1"/>
</dbReference>
<evidence type="ECO:0000313" key="11">
    <source>
        <dbReference type="Proteomes" id="UP000278627"/>
    </source>
</evidence>
<keyword evidence="5 6" id="KW-0131">Cell cycle</keyword>
<evidence type="ECO:0000256" key="3">
    <source>
        <dbReference type="ARBA" id="ARBA00022737"/>
    </source>
</evidence>
<evidence type="ECO:0000256" key="1">
    <source>
        <dbReference type="ARBA" id="ARBA00004123"/>
    </source>
</evidence>
<dbReference type="WBParaSite" id="BPAG_0000801501-mRNA-1">
    <property type="protein sequence ID" value="BPAG_0000801501-mRNA-1"/>
    <property type="gene ID" value="BPAG_0000801501"/>
</dbReference>
<dbReference type="CDD" id="cd23958">
    <property type="entry name" value="SCC2"/>
    <property type="match status" value="1"/>
</dbReference>
<keyword evidence="4 6" id="KW-0539">Nucleus</keyword>
<feature type="region of interest" description="Disordered" evidence="8">
    <location>
        <begin position="532"/>
        <end position="638"/>
    </location>
</feature>
<evidence type="ECO:0000256" key="4">
    <source>
        <dbReference type="ARBA" id="ARBA00023242"/>
    </source>
</evidence>
<dbReference type="InterPro" id="IPR011989">
    <property type="entry name" value="ARM-like"/>
</dbReference>
<dbReference type="Pfam" id="PF12765">
    <property type="entry name" value="Cohesin_HEAT"/>
    <property type="match status" value="1"/>
</dbReference>
<organism evidence="12">
    <name type="scientific">Brugia pahangi</name>
    <name type="common">Filarial nematode worm</name>
    <dbReference type="NCBI Taxonomy" id="6280"/>
    <lineage>
        <taxon>Eukaryota</taxon>
        <taxon>Metazoa</taxon>
        <taxon>Ecdysozoa</taxon>
        <taxon>Nematoda</taxon>
        <taxon>Chromadorea</taxon>
        <taxon>Rhabditida</taxon>
        <taxon>Spirurina</taxon>
        <taxon>Spiruromorpha</taxon>
        <taxon>Filarioidea</taxon>
        <taxon>Onchocercidae</taxon>
        <taxon>Brugia</taxon>
    </lineage>
</organism>
<feature type="compositionally biased region" description="Polar residues" evidence="8">
    <location>
        <begin position="468"/>
        <end position="487"/>
    </location>
</feature>
<protein>
    <recommendedName>
        <fullName evidence="6">Nipped-B protein</fullName>
    </recommendedName>
</protein>
<dbReference type="GO" id="GO:0090694">
    <property type="term" value="C:Scc2-Scc4 cohesin loading complex"/>
    <property type="evidence" value="ECO:0007669"/>
    <property type="project" value="TreeGrafter"/>
</dbReference>
<evidence type="ECO:0000313" key="10">
    <source>
        <dbReference type="EMBL" id="VDN89163.1"/>
    </source>
</evidence>
<dbReference type="InterPro" id="IPR026003">
    <property type="entry name" value="Cohesin_HEAT"/>
</dbReference>
<feature type="compositionally biased region" description="Basic and acidic residues" evidence="8">
    <location>
        <begin position="567"/>
        <end position="609"/>
    </location>
</feature>
<evidence type="ECO:0000256" key="5">
    <source>
        <dbReference type="ARBA" id="ARBA00023306"/>
    </source>
</evidence>
<dbReference type="EMBL" id="UZAD01013129">
    <property type="protein sequence ID" value="VDN89163.1"/>
    <property type="molecule type" value="Genomic_DNA"/>
</dbReference>
<evidence type="ECO:0000256" key="6">
    <source>
        <dbReference type="RuleBase" id="RU364107"/>
    </source>
</evidence>
<dbReference type="GO" id="GO:0061775">
    <property type="term" value="F:cohesin loader activity"/>
    <property type="evidence" value="ECO:0007669"/>
    <property type="project" value="InterPro"/>
</dbReference>
<proteinExistence type="inferred from homology"/>
<dbReference type="PANTHER" id="PTHR21704:SF18">
    <property type="entry name" value="NIPPED-B-LIKE PROTEIN"/>
    <property type="match status" value="1"/>
</dbReference>
<feature type="domain" description="Sister chromatid cohesion C-terminal" evidence="9">
    <location>
        <begin position="1839"/>
        <end position="2045"/>
    </location>
</feature>
<feature type="region of interest" description="Disordered" evidence="8">
    <location>
        <begin position="2214"/>
        <end position="2243"/>
    </location>
</feature>
<evidence type="ECO:0000256" key="2">
    <source>
        <dbReference type="ARBA" id="ARBA00009252"/>
    </source>
</evidence>
<keyword evidence="11" id="KW-1185">Reference proteome</keyword>
<evidence type="ECO:0000256" key="8">
    <source>
        <dbReference type="SAM" id="MobiDB-lite"/>
    </source>
</evidence>
<dbReference type="GO" id="GO:0140588">
    <property type="term" value="P:chromatin looping"/>
    <property type="evidence" value="ECO:0007669"/>
    <property type="project" value="InterPro"/>
</dbReference>
<evidence type="ECO:0000259" key="9">
    <source>
        <dbReference type="Pfam" id="PF12830"/>
    </source>
</evidence>
<dbReference type="InterPro" id="IPR024986">
    <property type="entry name" value="Nipped-B_C"/>
</dbReference>
<gene>
    <name evidence="10" type="ORF">BPAG_LOCUS7977</name>
</gene>
<sequence length="2243" mass="258205">MNNINSVPARKKSRPENHFFAKVSTRHMESLEYKMPSENIYASLKLSCLANSPRTTSSPAMSANTQNTFYNQQMLLQQQYMQIPSLYGSQQTGGIMLQQHPMDIQAFQQQQHLLQVMQQQQQQQHQALQNHQRTLGLHDSQTFAQQQVVLQQQQYQRALQQAAQQQQQQRQLEQQRLLEQQQRQLDLMHQEREAARLQQQQDELLRQKAEALARQQQEEAARLKQEELRRIAYQKEQQLKQQREAHEKLRLEQQRILEEQKRQEEARKLEEQRKEMEKVRAIREQQNRKQREAREAFNVMKEKADSFPIPIHLAGCHTLTKLVNHLPFPSLYLPYTNNLKCETIGLPRIGPTQKEILIQAIEAISQIETSDVLLKHEDGETNDFDVHAAPCFVRELYEINHQAFDIDIPHNVVAPDIIDVAASASIETETDVMVEKPAEPQEQITLAKEDTAKTSATTKVESLKMEATSVSETHTPSFSNTPKSTTLQEDEQQVQLRRQIVSLGKQPKAQQIRRKKDMPALLQVESLFDSLTGYFDPSEGRRRRQRTKTYEEEQNEKVQMELFAQMEKVDTNEKEEKGPTKIEHRPDHAGTSKEGSTENDDKPKFFEGHKRGRKRVREKTVEQPERPPTPTEVIQQRELEWRERQRKRREKHKRRQNESESECWNNEVMAEKESYIKFTTIIDQIFECIDEQDFVPNTNADDDTGIPQDFLDKDQLEELRQEAQKLKSWKKINKVNPERLVKLLTILEKNIRDIIGAEGEQSLITLFNEEDEDDSSEAYREAIGDRIMRAADASCTAMLIMTSTKMPKQVFIEDPIDRSIQLCKQFLNNIVYPTSDSSCRTSNKGRRNEDRKRKRSISIARSRVIKNIYTRVTELVGCFAELVRMQSLTDTAILQLCTLASGPFFVDNVGELQMQSIKLLSAIFSRYENFRKSIIQDLLSSVHRLPPTKTSKNSYRMTADEWISNMTVLIMQLVQSVVKVPRRRRSDESFDVGEETTVDDTIVKDSVVECQKIASLFLSGFLAKCTAKSEEDYRRLFDQFVHDLLTALYKPEWPAAEMLLTLLGNVLVTFYRSKNVDMSLRIASLDYLGTVTASLRKDMQQTISDDIRLDVVVKTLLYEELEEEEQTGDIDTIDISHMSSADKMKKVQRALIDYLVERRGDADVSIEYAVMFYVGIWYKELYEEAESAKQKLKQIMNSCEISDKEKRKFEKKSARGKYKEFFHTICKRIQVLERCQLMKIFLIKTADKKHIRKRAEQIARTGSILMDSDASWLVRFLASSREFSQSFSTYLNHILYGIHAEQAVGLRTKAMRCLTLVIEADHAVLKIPEVRKAVQARMMDPNAAVREATIELIGKYLIAKPEYVPQYYPLLIERIKDSGVAVRKRIIRILREICEKQPDYEKVPEMLARIVRRISDEEGVKKLTIDTLQTLLFQPTRERDSIQLVMTLTDMVQICVKENTLDFFEQLLNSLLKTNDRTLLFASRQIVDTLVDNVLTLDSKMASGGGEVINSSEESTSMNAAAAHKEHQERMLACLSTLSLFSKAKPDLMVKHAETLQPYLSMNMNGPSEQQVMNQVINMLERVVPLMDHPSESFLKTLDESLYQLVKDGGMRIIASSLACNAAIYNKWKKRTPAIIETFFKYLKYLHQIKEDVLRKQSSGILPVRKPMVLRSLFSVGLMSRYFDLDAILENDDEAKKFLDANAFILSPSSPLTEVNEEHDEEEKQSAKSSPFVEMIFQVLTTFCKYRDGDIRLKALNAIGNFTATNSEYLTRTELRNMYMTLLGTDDKEYLGLKIQTLKNLEIFLSAEETKMVKNNSEWHMSKEEHDLKEMELANSGLASAIIQLYWNAVLNSYYNPGDAVRTAAVQVAILTLSQGLVTPGSSIPTLIAMSTDRNTLIRNKVENILRDIDSKYAGMVPSKAVAGIRCSFRLHMIIKKDPECVLRGIRVCDQAVTAAGSIDNLKLVNGVPKMTNDGQALLSGLYQNLRGNRQQRRSFLSSILRLFSEDSREKLTLEEWLFVADNLAMFPYQVIDEPLYVIRRIESIVSISGQNIINNFMGQLLPRPSSVENDDEAEYTPELIYRRFPEDKSMLHECMKNSQACFILLYLKNFLMKLYGFSDAKVQEYSPSEAAKVYEKAVSSRRNMLMFNPHSALQELRPETAQKRDTVNGHIEMANQIVAFRNMLLSLDRDNGDEHNGTDGTGFMETVLSKDTSNTIDEDQDMHMTESISDTTNFNEVDARSA</sequence>
<dbReference type="Proteomes" id="UP000278627">
    <property type="component" value="Unassembled WGS sequence"/>
</dbReference>
<feature type="compositionally biased region" description="Polar residues" evidence="8">
    <location>
        <begin position="2227"/>
        <end position="2236"/>
    </location>
</feature>
<comment type="subcellular location">
    <subcellularLocation>
        <location evidence="1 6">Nucleus</location>
    </subcellularLocation>
</comment>
<dbReference type="GO" id="GO:0034087">
    <property type="term" value="P:establishment of mitotic sister chromatid cohesion"/>
    <property type="evidence" value="ECO:0007669"/>
    <property type="project" value="TreeGrafter"/>
</dbReference>
<comment type="similarity">
    <text evidence="2 6">Belongs to the SCC2/Nipped-B family.</text>
</comment>
<dbReference type="SUPFAM" id="SSF48371">
    <property type="entry name" value="ARM repeat"/>
    <property type="match status" value="1"/>
</dbReference>
<accession>A0A158PQM9</accession>
<dbReference type="STRING" id="6280.A0A158PQM9"/>
<reference evidence="10 11" key="2">
    <citation type="submission" date="2018-11" db="EMBL/GenBank/DDBJ databases">
        <authorList>
            <consortium name="Pathogen Informatics"/>
        </authorList>
    </citation>
    <scope>NUCLEOTIDE SEQUENCE [LARGE SCALE GENOMIC DNA]</scope>
</reference>
<evidence type="ECO:0000313" key="12">
    <source>
        <dbReference type="WBParaSite" id="BPAG_0000801501-mRNA-1"/>
    </source>
</evidence>
<dbReference type="InterPro" id="IPR033031">
    <property type="entry name" value="Scc2/Nipped-B"/>
</dbReference>
<feature type="compositionally biased region" description="Basic and acidic residues" evidence="8">
    <location>
        <begin position="548"/>
        <end position="559"/>
    </location>
</feature>
<dbReference type="GO" id="GO:1990414">
    <property type="term" value="P:replication-born double-strand break repair via sister chromatid exchange"/>
    <property type="evidence" value="ECO:0007669"/>
    <property type="project" value="TreeGrafter"/>
</dbReference>